<proteinExistence type="predicted"/>
<sequence>MKKCSKCNKNKQLSDFGKNKSRGNGLNYWCKICQNIATKTWRINNKEYT</sequence>
<name>A0A0F8WIU8_9ZZZZ</name>
<comment type="caution">
    <text evidence="2">The sequence shown here is derived from an EMBL/GenBank/DDBJ whole genome shotgun (WGS) entry which is preliminary data.</text>
</comment>
<dbReference type="EMBL" id="LAZR01069215">
    <property type="protein sequence ID" value="KKK48150.1"/>
    <property type="molecule type" value="Genomic_DNA"/>
</dbReference>
<feature type="non-terminal residue" evidence="2">
    <location>
        <position position="49"/>
    </location>
</feature>
<evidence type="ECO:0000256" key="1">
    <source>
        <dbReference type="SAM" id="MobiDB-lite"/>
    </source>
</evidence>
<organism evidence="2">
    <name type="scientific">marine sediment metagenome</name>
    <dbReference type="NCBI Taxonomy" id="412755"/>
    <lineage>
        <taxon>unclassified sequences</taxon>
        <taxon>metagenomes</taxon>
        <taxon>ecological metagenomes</taxon>
    </lineage>
</organism>
<gene>
    <name evidence="2" type="ORF">LCGC14_3148000</name>
</gene>
<reference evidence="2" key="1">
    <citation type="journal article" date="2015" name="Nature">
        <title>Complex archaea that bridge the gap between prokaryotes and eukaryotes.</title>
        <authorList>
            <person name="Spang A."/>
            <person name="Saw J.H."/>
            <person name="Jorgensen S.L."/>
            <person name="Zaremba-Niedzwiedzka K."/>
            <person name="Martijn J."/>
            <person name="Lind A.E."/>
            <person name="van Eijk R."/>
            <person name="Schleper C."/>
            <person name="Guy L."/>
            <person name="Ettema T.J."/>
        </authorList>
    </citation>
    <scope>NUCLEOTIDE SEQUENCE</scope>
</reference>
<accession>A0A0F8WIU8</accession>
<protein>
    <submittedName>
        <fullName evidence="2">Uncharacterized protein</fullName>
    </submittedName>
</protein>
<evidence type="ECO:0000313" key="2">
    <source>
        <dbReference type="EMBL" id="KKK48150.1"/>
    </source>
</evidence>
<feature type="region of interest" description="Disordered" evidence="1">
    <location>
        <begin position="1"/>
        <end position="24"/>
    </location>
</feature>
<dbReference type="AlphaFoldDB" id="A0A0F8WIU8"/>